<dbReference type="Proteomes" id="UP001052739">
    <property type="component" value="Unassembled WGS sequence"/>
</dbReference>
<feature type="region of interest" description="Disordered" evidence="1">
    <location>
        <begin position="1"/>
        <end position="21"/>
    </location>
</feature>
<reference evidence="4" key="1">
    <citation type="submission" date="2024-05" db="EMBL/GenBank/DDBJ databases">
        <title>Whole genome shotgun sequence of Streptomyces hydrogenans NBRC 13475.</title>
        <authorList>
            <person name="Komaki H."/>
            <person name="Tamura T."/>
        </authorList>
    </citation>
    <scope>NUCLEOTIDE SEQUENCE</scope>
    <source>
        <strain evidence="4">NBRC 13475</strain>
    </source>
</reference>
<evidence type="ECO:0000256" key="1">
    <source>
        <dbReference type="SAM" id="MobiDB-lite"/>
    </source>
</evidence>
<name>A0ABQ3PRZ8_9ACTN</name>
<accession>A0ABQ3PRZ8</accession>
<organism evidence="4 5">
    <name type="scientific">Streptomyces hydrogenans</name>
    <dbReference type="NCBI Taxonomy" id="1873719"/>
    <lineage>
        <taxon>Bacteria</taxon>
        <taxon>Bacillati</taxon>
        <taxon>Actinomycetota</taxon>
        <taxon>Actinomycetes</taxon>
        <taxon>Kitasatosporales</taxon>
        <taxon>Streptomycetaceae</taxon>
        <taxon>Streptomyces</taxon>
    </lineage>
</organism>
<comment type="caution">
    <text evidence="4">The sequence shown here is derived from an EMBL/GenBank/DDBJ whole genome shotgun (WGS) entry which is preliminary data.</text>
</comment>
<evidence type="ECO:0000256" key="2">
    <source>
        <dbReference type="SAM" id="Phobius"/>
    </source>
</evidence>
<gene>
    <name evidence="4" type="ORF">Shyd_91730</name>
</gene>
<dbReference type="SUPFAM" id="SSF50998">
    <property type="entry name" value="Quinoprotein alcohol dehydrogenase-like"/>
    <property type="match status" value="1"/>
</dbReference>
<dbReference type="InterPro" id="IPR015943">
    <property type="entry name" value="WD40/YVTN_repeat-like_dom_sf"/>
</dbReference>
<keyword evidence="5" id="KW-1185">Reference proteome</keyword>
<dbReference type="RefSeq" id="WP_226652965.1">
    <property type="nucleotide sequence ID" value="NZ_BNDW01000117.1"/>
</dbReference>
<dbReference type="Pfam" id="PF13360">
    <property type="entry name" value="PQQ_2"/>
    <property type="match status" value="1"/>
</dbReference>
<feature type="compositionally biased region" description="Low complexity" evidence="1">
    <location>
        <begin position="55"/>
        <end position="77"/>
    </location>
</feature>
<protein>
    <recommendedName>
        <fullName evidence="3">Pyrrolo-quinoline quinone repeat domain-containing protein</fullName>
    </recommendedName>
</protein>
<dbReference type="InterPro" id="IPR011047">
    <property type="entry name" value="Quinoprotein_ADH-like_sf"/>
</dbReference>
<evidence type="ECO:0000259" key="3">
    <source>
        <dbReference type="Pfam" id="PF13360"/>
    </source>
</evidence>
<dbReference type="EMBL" id="BNDW01000117">
    <property type="protein sequence ID" value="GHI27802.1"/>
    <property type="molecule type" value="Genomic_DNA"/>
</dbReference>
<feature type="region of interest" description="Disordered" evidence="1">
    <location>
        <begin position="55"/>
        <end position="94"/>
    </location>
</feature>
<keyword evidence="2" id="KW-0812">Transmembrane</keyword>
<evidence type="ECO:0000313" key="4">
    <source>
        <dbReference type="EMBL" id="GHI27802.1"/>
    </source>
</evidence>
<keyword evidence="2" id="KW-1133">Transmembrane helix</keyword>
<feature type="domain" description="Pyrrolo-quinoline quinone repeat" evidence="3">
    <location>
        <begin position="118"/>
        <end position="245"/>
    </location>
</feature>
<sequence length="492" mass="51718">MSYTPPSWYPPGRASAPARRSRRDVGLTALAVGLALLVAAVAGAGWYGYGPAGRAPATTAAPPTAPTPSAAPRTTGPVRVPGAREPAVARRPGEAAAWIAEDSTDLPRRNIPVHGPWIVGDTVVQAVYREVTARRLSDGAEVWSLTLPTPVCEAPADTTPDGRIVVVLATSGSQRGARCDRFQLVDLRTGKAGWRKELLRGVEQDPAIIVHTAISGDTLAVARNTRATAYRVTDGGRLFDVPVENPGRCRPDQVAGGSRLLVSADCAIGVDRRASYGQLRELDPRTGAVRLRHRTPAGRRVERVVSVDPLVYTSLDNDRLTDDWRIVAVGPRGETLRTIDPRPKGFEHCAHVGVGSGLQPCPGVLVGHGLVHVGGGDRVGAYDLGTGKLVWGVQGHDGRSLTPVRSDSATGTVVYESALPSAPGRTFLLGRAGAEREKTLLKHPAAAAAAEYTTGAGRVLSVGGRIVVAPSTVSGDDARRQPRIVSFAPVPE</sequence>
<keyword evidence="2" id="KW-0472">Membrane</keyword>
<dbReference type="Gene3D" id="2.130.10.10">
    <property type="entry name" value="YVTN repeat-like/Quinoprotein amine dehydrogenase"/>
    <property type="match status" value="1"/>
</dbReference>
<dbReference type="InterPro" id="IPR002372">
    <property type="entry name" value="PQQ_rpt_dom"/>
</dbReference>
<proteinExistence type="predicted"/>
<evidence type="ECO:0000313" key="5">
    <source>
        <dbReference type="Proteomes" id="UP001052739"/>
    </source>
</evidence>
<feature type="transmembrane region" description="Helical" evidence="2">
    <location>
        <begin position="25"/>
        <end position="49"/>
    </location>
</feature>